<dbReference type="OrthoDB" id="10218916at2759"/>
<evidence type="ECO:0000313" key="3">
    <source>
        <dbReference type="Proteomes" id="UP000276133"/>
    </source>
</evidence>
<gene>
    <name evidence="2" type="ORF">BpHYR1_031329</name>
</gene>
<protein>
    <submittedName>
        <fullName evidence="2">Uncharacterized protein</fullName>
    </submittedName>
</protein>
<proteinExistence type="predicted"/>
<reference evidence="2 3" key="1">
    <citation type="journal article" date="2018" name="Sci. Rep.">
        <title>Genomic signatures of local adaptation to the degree of environmental predictability in rotifers.</title>
        <authorList>
            <person name="Franch-Gras L."/>
            <person name="Hahn C."/>
            <person name="Garcia-Roger E.M."/>
            <person name="Carmona M.J."/>
            <person name="Serra M."/>
            <person name="Gomez A."/>
        </authorList>
    </citation>
    <scope>NUCLEOTIDE SEQUENCE [LARGE SCALE GENOMIC DNA]</scope>
    <source>
        <strain evidence="2">HYR1</strain>
    </source>
</reference>
<keyword evidence="1" id="KW-1133">Transmembrane helix</keyword>
<accession>A0A3M7QSL5</accession>
<keyword evidence="1" id="KW-0472">Membrane</keyword>
<dbReference type="Gene3D" id="1.20.1070.10">
    <property type="entry name" value="Rhodopsin 7-helix transmembrane proteins"/>
    <property type="match status" value="1"/>
</dbReference>
<name>A0A3M7QSL5_BRAPC</name>
<organism evidence="2 3">
    <name type="scientific">Brachionus plicatilis</name>
    <name type="common">Marine rotifer</name>
    <name type="synonym">Brachionus muelleri</name>
    <dbReference type="NCBI Taxonomy" id="10195"/>
    <lineage>
        <taxon>Eukaryota</taxon>
        <taxon>Metazoa</taxon>
        <taxon>Spiralia</taxon>
        <taxon>Gnathifera</taxon>
        <taxon>Rotifera</taxon>
        <taxon>Eurotatoria</taxon>
        <taxon>Monogononta</taxon>
        <taxon>Pseudotrocha</taxon>
        <taxon>Ploima</taxon>
        <taxon>Brachionidae</taxon>
        <taxon>Brachionus</taxon>
    </lineage>
</organism>
<feature type="transmembrane region" description="Helical" evidence="1">
    <location>
        <begin position="402"/>
        <end position="421"/>
    </location>
</feature>
<dbReference type="AlphaFoldDB" id="A0A3M7QSL5"/>
<dbReference type="SUPFAM" id="SSF81321">
    <property type="entry name" value="Family A G protein-coupled receptor-like"/>
    <property type="match status" value="1"/>
</dbReference>
<sequence>MTKKCAINFEHRNLAPLHNSNKDFQIKIRSDYDSRCREFLKFVENFKNFGLIDLTCIEKLQKTIFSIGLIPSFSSGLIIDQKFKINLNTNIISNYLTIKLANLRGFELNEDIFNVKIKNKPIDQYISLMNLYNSKNFQVFKSVSDFSIGLNRNVLDKNDSVYFNIEELSLELYGGELSERVIDKIVFQKLKSIKISGQVDKIESDAFDFADGSYYLSNVNIKSKNLNILLMNSMDWLEKLYFILDIKKVSWIFIIPDLYQFPSQDFCLFRKFPKINNFKIQFSEYNLNCSCTIFWLMRGRLTKDPQDNYVKILCDNIEDMRKCDIESLMSLCNNKSVMTKNNFKNDYIDLMEKSKIMKLFSISLLPIFGILGIVTNIMNMIVLNFKKNPEIAKEFNKPLFRFMFYNSFLNFLYCSISLMHMSNVCLSFTSFLCSPIYVVDFLGNIVKTSSNITNIAISLNRYILLEKSPVKNTFENTINMESMYVLKEANNSNSDNYIFVILFIINFVSNDLVLLGLLFVTDFMLLTKYRKKIV</sequence>
<keyword evidence="1" id="KW-0812">Transmembrane</keyword>
<comment type="caution">
    <text evidence="2">The sequence shown here is derived from an EMBL/GenBank/DDBJ whole genome shotgun (WGS) entry which is preliminary data.</text>
</comment>
<feature type="transmembrane region" description="Helical" evidence="1">
    <location>
        <begin position="497"/>
        <end position="526"/>
    </location>
</feature>
<dbReference type="Proteomes" id="UP000276133">
    <property type="component" value="Unassembled WGS sequence"/>
</dbReference>
<feature type="transmembrane region" description="Helical" evidence="1">
    <location>
        <begin position="359"/>
        <end position="382"/>
    </location>
</feature>
<dbReference type="EMBL" id="REGN01005285">
    <property type="protein sequence ID" value="RNA13965.1"/>
    <property type="molecule type" value="Genomic_DNA"/>
</dbReference>
<evidence type="ECO:0000256" key="1">
    <source>
        <dbReference type="SAM" id="Phobius"/>
    </source>
</evidence>
<evidence type="ECO:0000313" key="2">
    <source>
        <dbReference type="EMBL" id="RNA13965.1"/>
    </source>
</evidence>
<keyword evidence="3" id="KW-1185">Reference proteome</keyword>